<sequence length="370" mass="41414">MFSGGTSWCLGDQLLRWCACEACGLGFMVIEWINGVVVSSSFRDSSYLIRRYIRLLLPSPSSYLYFIPLEHTKDLVALRNLGDLPGRAIPRWRNLRIVSLAFQSAPLHSTALRYISFHYAPFHLTPFHFISLRFVSLHSLPCKANVKVPRAESPSPAGRWKEEERTRPHIPHDPRVKDHCKTRPSRALSPIFLVVADPLGATLSRQQSRSRPAFGRGTPSRRVLVAMGVGVAFLSRRLKAICLYLSHLVLHLASHYRHSVVHLGLQFGISFLLGLERLAEFFNRLLQGRSLFLGLSSPLLHLNPSFLSDSLHFFLLHCLLLVLHHPSFSCLAKVLQREVMPTSDDAGKGAQVGALSGELHVEAPVEEPCG</sequence>
<accession>A0A843VS94</accession>
<protein>
    <submittedName>
        <fullName evidence="2">Uncharacterized protein</fullName>
    </submittedName>
</protein>
<name>A0A843VS94_COLES</name>
<evidence type="ECO:0000256" key="1">
    <source>
        <dbReference type="SAM" id="MobiDB-lite"/>
    </source>
</evidence>
<feature type="region of interest" description="Disordered" evidence="1">
    <location>
        <begin position="151"/>
        <end position="181"/>
    </location>
</feature>
<reference evidence="2" key="1">
    <citation type="submission" date="2017-07" db="EMBL/GenBank/DDBJ databases">
        <title>Taro Niue Genome Assembly and Annotation.</title>
        <authorList>
            <person name="Atibalentja N."/>
            <person name="Keating K."/>
            <person name="Fields C.J."/>
        </authorList>
    </citation>
    <scope>NUCLEOTIDE SEQUENCE</scope>
    <source>
        <strain evidence="2">Niue_2</strain>
        <tissue evidence="2">Leaf</tissue>
    </source>
</reference>
<proteinExistence type="predicted"/>
<organism evidence="2 3">
    <name type="scientific">Colocasia esculenta</name>
    <name type="common">Wild taro</name>
    <name type="synonym">Arum esculentum</name>
    <dbReference type="NCBI Taxonomy" id="4460"/>
    <lineage>
        <taxon>Eukaryota</taxon>
        <taxon>Viridiplantae</taxon>
        <taxon>Streptophyta</taxon>
        <taxon>Embryophyta</taxon>
        <taxon>Tracheophyta</taxon>
        <taxon>Spermatophyta</taxon>
        <taxon>Magnoliopsida</taxon>
        <taxon>Liliopsida</taxon>
        <taxon>Araceae</taxon>
        <taxon>Aroideae</taxon>
        <taxon>Colocasieae</taxon>
        <taxon>Colocasia</taxon>
    </lineage>
</organism>
<evidence type="ECO:0000313" key="3">
    <source>
        <dbReference type="Proteomes" id="UP000652761"/>
    </source>
</evidence>
<dbReference type="Proteomes" id="UP000652761">
    <property type="component" value="Unassembled WGS sequence"/>
</dbReference>
<dbReference type="AlphaFoldDB" id="A0A843VS94"/>
<comment type="caution">
    <text evidence="2">The sequence shown here is derived from an EMBL/GenBank/DDBJ whole genome shotgun (WGS) entry which is preliminary data.</text>
</comment>
<keyword evidence="3" id="KW-1185">Reference proteome</keyword>
<gene>
    <name evidence="2" type="ORF">Taro_031551</name>
</gene>
<feature type="compositionally biased region" description="Basic and acidic residues" evidence="1">
    <location>
        <begin position="159"/>
        <end position="181"/>
    </location>
</feature>
<evidence type="ECO:0000313" key="2">
    <source>
        <dbReference type="EMBL" id="MQL98835.1"/>
    </source>
</evidence>
<dbReference type="EMBL" id="NMUH01002247">
    <property type="protein sequence ID" value="MQL98835.1"/>
    <property type="molecule type" value="Genomic_DNA"/>
</dbReference>